<organism evidence="2 3">
    <name type="scientific">Suillus discolor</name>
    <dbReference type="NCBI Taxonomy" id="1912936"/>
    <lineage>
        <taxon>Eukaryota</taxon>
        <taxon>Fungi</taxon>
        <taxon>Dikarya</taxon>
        <taxon>Basidiomycota</taxon>
        <taxon>Agaricomycotina</taxon>
        <taxon>Agaricomycetes</taxon>
        <taxon>Agaricomycetidae</taxon>
        <taxon>Boletales</taxon>
        <taxon>Suillineae</taxon>
        <taxon>Suillaceae</taxon>
        <taxon>Suillus</taxon>
    </lineage>
</organism>
<dbReference type="GeneID" id="64703170"/>
<dbReference type="EMBL" id="JABBWM010000003">
    <property type="protein sequence ID" value="KAG2119081.1"/>
    <property type="molecule type" value="Genomic_DNA"/>
</dbReference>
<comment type="caution">
    <text evidence="2">The sequence shown here is derived from an EMBL/GenBank/DDBJ whole genome shotgun (WGS) entry which is preliminary data.</text>
</comment>
<dbReference type="AlphaFoldDB" id="A0A9P7FJY6"/>
<accession>A0A9P7FJY6</accession>
<name>A0A9P7FJY6_9AGAM</name>
<dbReference type="Proteomes" id="UP000823399">
    <property type="component" value="Unassembled WGS sequence"/>
</dbReference>
<proteinExistence type="predicted"/>
<feature type="region of interest" description="Disordered" evidence="1">
    <location>
        <begin position="97"/>
        <end position="120"/>
    </location>
</feature>
<evidence type="ECO:0000313" key="3">
    <source>
        <dbReference type="Proteomes" id="UP000823399"/>
    </source>
</evidence>
<evidence type="ECO:0000313" key="2">
    <source>
        <dbReference type="EMBL" id="KAG2119081.1"/>
    </source>
</evidence>
<evidence type="ECO:0000256" key="1">
    <source>
        <dbReference type="SAM" id="MobiDB-lite"/>
    </source>
</evidence>
<feature type="compositionally biased region" description="Basic and acidic residues" evidence="1">
    <location>
        <begin position="100"/>
        <end position="120"/>
    </location>
</feature>
<gene>
    <name evidence="2" type="ORF">F5147DRAFT_767819</name>
</gene>
<reference evidence="2" key="1">
    <citation type="journal article" date="2020" name="New Phytol.">
        <title>Comparative genomics reveals dynamic genome evolution in host specialist ectomycorrhizal fungi.</title>
        <authorList>
            <person name="Lofgren L.A."/>
            <person name="Nguyen N.H."/>
            <person name="Vilgalys R."/>
            <person name="Ruytinx J."/>
            <person name="Liao H.L."/>
            <person name="Branco S."/>
            <person name="Kuo A."/>
            <person name="LaButti K."/>
            <person name="Lipzen A."/>
            <person name="Andreopoulos W."/>
            <person name="Pangilinan J."/>
            <person name="Riley R."/>
            <person name="Hundley H."/>
            <person name="Na H."/>
            <person name="Barry K."/>
            <person name="Grigoriev I.V."/>
            <person name="Stajich J.E."/>
            <person name="Kennedy P.G."/>
        </authorList>
    </citation>
    <scope>NUCLEOTIDE SEQUENCE</scope>
    <source>
        <strain evidence="2">FC423</strain>
    </source>
</reference>
<protein>
    <submittedName>
        <fullName evidence="2">Uncharacterized protein</fullName>
    </submittedName>
</protein>
<sequence length="265" mass="29190">MSSVDATYGPSEGLKPAANIEEKITLAKVPLERKCALPQKGFVKMDSYVIAPPEKFCLQNRLSIECLNLTQLQRAWGLDLRTQLSIPGRILINSRGKKRTTAEKAADDQREREAKEASEKAVQESYQRIATLQAQMQADQDAMRVDASDLIVQVLVQHKCATSGAVNLPGTNDTMERAIRLFVNGHMLLGDIDTSGNGNQSSVPLAFSEANWGAHTRAYMVSITRLPDSVLIRNSELAQSLATKRRGGVRMDVDKESGDEQAFIF</sequence>
<dbReference type="RefSeq" id="XP_041299190.1">
    <property type="nucleotide sequence ID" value="XM_041440911.1"/>
</dbReference>
<keyword evidence="3" id="KW-1185">Reference proteome</keyword>